<organism evidence="2 3">
    <name type="scientific">Pelagirhabdus alkalitolerans</name>
    <dbReference type="NCBI Taxonomy" id="1612202"/>
    <lineage>
        <taxon>Bacteria</taxon>
        <taxon>Bacillati</taxon>
        <taxon>Bacillota</taxon>
        <taxon>Bacilli</taxon>
        <taxon>Bacillales</taxon>
        <taxon>Bacillaceae</taxon>
        <taxon>Pelagirhabdus</taxon>
    </lineage>
</organism>
<evidence type="ECO:0000259" key="1">
    <source>
        <dbReference type="PROSITE" id="PS51677"/>
    </source>
</evidence>
<dbReference type="AlphaFoldDB" id="A0A1G6M2R2"/>
<dbReference type="Pfam" id="PF01522">
    <property type="entry name" value="Polysacc_deac_1"/>
    <property type="match status" value="1"/>
</dbReference>
<dbReference type="OrthoDB" id="9806342at2"/>
<dbReference type="PANTHER" id="PTHR10587:SF128">
    <property type="entry name" value="POLYSACCHARIDE DEACETYLASE PDAB-RELATED"/>
    <property type="match status" value="1"/>
</dbReference>
<evidence type="ECO:0000313" key="2">
    <source>
        <dbReference type="EMBL" id="SDC49256.1"/>
    </source>
</evidence>
<gene>
    <name evidence="2" type="ORF">SAMN05421734_1102</name>
</gene>
<dbReference type="EMBL" id="FMYI01000010">
    <property type="protein sequence ID" value="SDC49256.1"/>
    <property type="molecule type" value="Genomic_DNA"/>
</dbReference>
<feature type="domain" description="NodB homology" evidence="1">
    <location>
        <begin position="58"/>
        <end position="237"/>
    </location>
</feature>
<proteinExistence type="predicted"/>
<dbReference type="Gene3D" id="3.20.20.370">
    <property type="entry name" value="Glycoside hydrolase/deacetylase"/>
    <property type="match status" value="1"/>
</dbReference>
<dbReference type="InterPro" id="IPR011330">
    <property type="entry name" value="Glyco_hydro/deAcase_b/a-brl"/>
</dbReference>
<dbReference type="PROSITE" id="PS51677">
    <property type="entry name" value="NODB"/>
    <property type="match status" value="1"/>
</dbReference>
<keyword evidence="3" id="KW-1185">Reference proteome</keyword>
<dbReference type="InterPro" id="IPR002509">
    <property type="entry name" value="NODB_dom"/>
</dbReference>
<protein>
    <submittedName>
        <fullName evidence="2">Peptidoglycan/xylan/chitin deacetylase, PgdA/CDA1 family</fullName>
    </submittedName>
</protein>
<dbReference type="InterPro" id="IPR050248">
    <property type="entry name" value="Polysacc_deacetylase_ArnD"/>
</dbReference>
<dbReference type="GO" id="GO:0016020">
    <property type="term" value="C:membrane"/>
    <property type="evidence" value="ECO:0007669"/>
    <property type="project" value="TreeGrafter"/>
</dbReference>
<reference evidence="3" key="1">
    <citation type="submission" date="2016-09" db="EMBL/GenBank/DDBJ databases">
        <authorList>
            <person name="Varghese N."/>
            <person name="Submissions S."/>
        </authorList>
    </citation>
    <scope>NUCLEOTIDE SEQUENCE [LARGE SCALE GENOMIC DNA]</scope>
    <source>
        <strain evidence="3">S5</strain>
    </source>
</reference>
<dbReference type="Proteomes" id="UP000242949">
    <property type="component" value="Unassembled WGS sequence"/>
</dbReference>
<dbReference type="SUPFAM" id="SSF88713">
    <property type="entry name" value="Glycoside hydrolase/deacetylase"/>
    <property type="match status" value="1"/>
</dbReference>
<sequence length="254" mass="28627">MDQGIYFIKLTTIKRVGLFILLCSFIFLINQQPPNQSADVFSTNGQPLALSKSDFNTSDVSLTFNMIWGDEVIEDILDRLETEDVVASFFVLGEWAEHHPHLMEMIDNQGHEVALLGYRYKNYSNPNPDLIQKDLYKGQTILGKLGFNQLTLFRPPVDQLDDQVLDTATKLGFDVVRWSVQGFDLTANHPDTISKHVMKEVSGGDIVMLHASDDAIHTPEALTDILSHLKEEKLKPVTLSQLISQAEVETELIE</sequence>
<accession>A0A1G6M2R2</accession>
<name>A0A1G6M2R2_9BACI</name>
<dbReference type="GO" id="GO:0005975">
    <property type="term" value="P:carbohydrate metabolic process"/>
    <property type="evidence" value="ECO:0007669"/>
    <property type="project" value="InterPro"/>
</dbReference>
<dbReference type="STRING" id="1612202.SAMN05421734_1102"/>
<dbReference type="RefSeq" id="WP_090796686.1">
    <property type="nucleotide sequence ID" value="NZ_FMYI01000010.1"/>
</dbReference>
<dbReference type="GO" id="GO:0016810">
    <property type="term" value="F:hydrolase activity, acting on carbon-nitrogen (but not peptide) bonds"/>
    <property type="evidence" value="ECO:0007669"/>
    <property type="project" value="InterPro"/>
</dbReference>
<evidence type="ECO:0000313" key="3">
    <source>
        <dbReference type="Proteomes" id="UP000242949"/>
    </source>
</evidence>
<dbReference type="PANTHER" id="PTHR10587">
    <property type="entry name" value="GLYCOSYL TRANSFERASE-RELATED"/>
    <property type="match status" value="1"/>
</dbReference>